<evidence type="ECO:0000256" key="4">
    <source>
        <dbReference type="ARBA" id="ARBA00022982"/>
    </source>
</evidence>
<reference evidence="9 10" key="1">
    <citation type="submission" date="2019-06" db="EMBL/GenBank/DDBJ databases">
        <title>Flavobacterium sp. MaA-Y11 from geoumgang.</title>
        <authorList>
            <person name="Jeong S."/>
        </authorList>
    </citation>
    <scope>NUCLEOTIDE SEQUENCE [LARGE SCALE GENOMIC DNA]</scope>
    <source>
        <strain evidence="9 10">MaA-Y11</strain>
    </source>
</reference>
<evidence type="ECO:0000256" key="6">
    <source>
        <dbReference type="PROSITE-ProRule" id="PRU00433"/>
    </source>
</evidence>
<evidence type="ECO:0000259" key="8">
    <source>
        <dbReference type="PROSITE" id="PS51007"/>
    </source>
</evidence>
<evidence type="ECO:0000256" key="1">
    <source>
        <dbReference type="ARBA" id="ARBA00022448"/>
    </source>
</evidence>
<dbReference type="InterPro" id="IPR036909">
    <property type="entry name" value="Cyt_c-like_dom_sf"/>
</dbReference>
<keyword evidence="3 6" id="KW-0479">Metal-binding</keyword>
<keyword evidence="10" id="KW-1185">Reference proteome</keyword>
<keyword evidence="2 6" id="KW-0349">Heme</keyword>
<organism evidence="9 10">
    <name type="scientific">Flavobacterium microcysteis</name>
    <dbReference type="NCBI Taxonomy" id="2596891"/>
    <lineage>
        <taxon>Bacteria</taxon>
        <taxon>Pseudomonadati</taxon>
        <taxon>Bacteroidota</taxon>
        <taxon>Flavobacteriia</taxon>
        <taxon>Flavobacteriales</taxon>
        <taxon>Flavobacteriaceae</taxon>
        <taxon>Flavobacterium</taxon>
    </lineage>
</organism>
<evidence type="ECO:0000256" key="5">
    <source>
        <dbReference type="ARBA" id="ARBA00023004"/>
    </source>
</evidence>
<evidence type="ECO:0000256" key="7">
    <source>
        <dbReference type="SAM" id="SignalP"/>
    </source>
</evidence>
<dbReference type="AlphaFoldDB" id="A0A501Q5T1"/>
<keyword evidence="5 6" id="KW-0408">Iron</keyword>
<evidence type="ECO:0000313" key="10">
    <source>
        <dbReference type="Proteomes" id="UP000319175"/>
    </source>
</evidence>
<proteinExistence type="predicted"/>
<dbReference type="OrthoDB" id="9794322at2"/>
<comment type="caution">
    <text evidence="9">The sequence shown here is derived from an EMBL/GenBank/DDBJ whole genome shotgun (WGS) entry which is preliminary data.</text>
</comment>
<dbReference type="Pfam" id="PF13442">
    <property type="entry name" value="Cytochrome_CBB3"/>
    <property type="match status" value="1"/>
</dbReference>
<feature type="chain" id="PRO_5021476189" evidence="7">
    <location>
        <begin position="20"/>
        <end position="98"/>
    </location>
</feature>
<evidence type="ECO:0000256" key="3">
    <source>
        <dbReference type="ARBA" id="ARBA00022723"/>
    </source>
</evidence>
<feature type="domain" description="Cytochrome c" evidence="8">
    <location>
        <begin position="22"/>
        <end position="97"/>
    </location>
</feature>
<dbReference type="Proteomes" id="UP000319175">
    <property type="component" value="Unassembled WGS sequence"/>
</dbReference>
<dbReference type="SUPFAM" id="SSF46626">
    <property type="entry name" value="Cytochrome c"/>
    <property type="match status" value="1"/>
</dbReference>
<evidence type="ECO:0000313" key="9">
    <source>
        <dbReference type="EMBL" id="TPD67271.1"/>
    </source>
</evidence>
<name>A0A501Q5T1_9FLAO</name>
<dbReference type="InterPro" id="IPR009056">
    <property type="entry name" value="Cyt_c-like_dom"/>
</dbReference>
<sequence>MKTLAYTCLLILSTCVTKAQNNTSENGKAIFEHKCQRCHGSDGTKGLFGAKNLQISRLENTELVSVISKGRRGMPRWERKLSSTEIESVATYIKSLRK</sequence>
<dbReference type="PROSITE" id="PS51007">
    <property type="entry name" value="CYTC"/>
    <property type="match status" value="1"/>
</dbReference>
<dbReference type="PRINTS" id="PR00605">
    <property type="entry name" value="CYTCHROMECIC"/>
</dbReference>
<dbReference type="InterPro" id="IPR008168">
    <property type="entry name" value="Cyt_C_IC"/>
</dbReference>
<dbReference type="GO" id="GO:0020037">
    <property type="term" value="F:heme binding"/>
    <property type="evidence" value="ECO:0007669"/>
    <property type="project" value="InterPro"/>
</dbReference>
<protein>
    <submittedName>
        <fullName evidence="9">Cytochrome c</fullName>
    </submittedName>
</protein>
<evidence type="ECO:0000256" key="2">
    <source>
        <dbReference type="ARBA" id="ARBA00022617"/>
    </source>
</evidence>
<accession>A0A501Q5T1</accession>
<dbReference type="GO" id="GO:0005506">
    <property type="term" value="F:iron ion binding"/>
    <property type="evidence" value="ECO:0007669"/>
    <property type="project" value="InterPro"/>
</dbReference>
<feature type="signal peptide" evidence="7">
    <location>
        <begin position="1"/>
        <end position="19"/>
    </location>
</feature>
<dbReference type="RefSeq" id="WP_140001429.1">
    <property type="nucleotide sequence ID" value="NZ_VFJE01000055.1"/>
</dbReference>
<gene>
    <name evidence="9" type="ORF">FJA49_13440</name>
</gene>
<keyword evidence="7" id="KW-0732">Signal</keyword>
<keyword evidence="4" id="KW-0249">Electron transport</keyword>
<dbReference type="Gene3D" id="1.10.760.10">
    <property type="entry name" value="Cytochrome c-like domain"/>
    <property type="match status" value="1"/>
</dbReference>
<keyword evidence="1" id="KW-0813">Transport</keyword>
<dbReference type="GO" id="GO:0009055">
    <property type="term" value="F:electron transfer activity"/>
    <property type="evidence" value="ECO:0007669"/>
    <property type="project" value="InterPro"/>
</dbReference>
<dbReference type="EMBL" id="VFJE01000055">
    <property type="protein sequence ID" value="TPD67271.1"/>
    <property type="molecule type" value="Genomic_DNA"/>
</dbReference>